<evidence type="ECO:0000313" key="2">
    <source>
        <dbReference type="EMBL" id="EFZ11804.1"/>
    </source>
</evidence>
<sequence length="393" mass="44193">MTTRSGSNKEEIDNIYKSAVENQGITGRKPATITQTSTSTTSLKKIPRLFDLTLHDSKSLLGGGNETLIPGFDDSDVAGDDTVKRNKEGPKPITKTKPPGMAYSNPFASLKYAVEGVPFFDGQNIPLSYFIEGCEEAKSMLPPEAERLKPEIEQRIAGDLNVQETVSDALRIERELRSITDLRQDKNSAVDREAIISRPRETKFLGHIRSDLGTEILICQICKKRGHSADKCRLRNPQTRQSVKVIRENNVICQLCSKSGHDAKSRAGASPRELRTANCKQQSKKQTIWERRMDPRCRVCSRGPEGSHTRRQSKKPNLQNHGEKGFQISPEFPKDSKIQENGNHQTCLELSRNLKILREREFPIPPELFSDSQIQTEESYQTSHGLSKNLKII</sequence>
<accession>E9J5U9</accession>
<reference evidence="2" key="1">
    <citation type="journal article" date="2011" name="Proc. Natl. Acad. Sci. U.S.A.">
        <title>The genome of the fire ant Solenopsis invicta.</title>
        <authorList>
            <person name="Wurm Y."/>
            <person name="Wang J."/>
            <person name="Riba-Grognuz O."/>
            <person name="Corona M."/>
            <person name="Nygaard S."/>
            <person name="Hunt B.G."/>
            <person name="Ingram K.K."/>
            <person name="Falquet L."/>
            <person name="Nipitwattanaphon M."/>
            <person name="Gotzek D."/>
            <person name="Dijkstra M.B."/>
            <person name="Oettler J."/>
            <person name="Comtesse F."/>
            <person name="Shih C.J."/>
            <person name="Wu W.J."/>
            <person name="Yang C.C."/>
            <person name="Thomas J."/>
            <person name="Beaudoing E."/>
            <person name="Pradervand S."/>
            <person name="Flegel V."/>
            <person name="Cook E.D."/>
            <person name="Fabbretti R."/>
            <person name="Stockinger H."/>
            <person name="Long L."/>
            <person name="Farmerie W.G."/>
            <person name="Oakey J."/>
            <person name="Boomsma J.J."/>
            <person name="Pamilo P."/>
            <person name="Yi S.V."/>
            <person name="Heinze J."/>
            <person name="Goodisman M.A."/>
            <person name="Farinelli L."/>
            <person name="Harshman K."/>
            <person name="Hulo N."/>
            <person name="Cerutti L."/>
            <person name="Xenarios I."/>
            <person name="Shoemaker D."/>
            <person name="Keller L."/>
        </authorList>
    </citation>
    <scope>NUCLEOTIDE SEQUENCE [LARGE SCALE GENOMIC DNA]</scope>
</reference>
<feature type="compositionally biased region" description="Basic and acidic residues" evidence="1">
    <location>
        <begin position="81"/>
        <end position="90"/>
    </location>
</feature>
<dbReference type="Gene3D" id="4.10.60.10">
    <property type="entry name" value="Zinc finger, CCHC-type"/>
    <property type="match status" value="1"/>
</dbReference>
<feature type="region of interest" description="Disordered" evidence="1">
    <location>
        <begin position="299"/>
        <end position="342"/>
    </location>
</feature>
<protein>
    <submittedName>
        <fullName evidence="2">Uncharacterized protein</fullName>
    </submittedName>
</protein>
<name>E9J5U9_SOLIN</name>
<dbReference type="EMBL" id="GL768198">
    <property type="protein sequence ID" value="EFZ11804.1"/>
    <property type="molecule type" value="Genomic_DNA"/>
</dbReference>
<gene>
    <name evidence="2" type="ORF">SINV_02093</name>
</gene>
<evidence type="ECO:0000256" key="1">
    <source>
        <dbReference type="SAM" id="MobiDB-lite"/>
    </source>
</evidence>
<organism>
    <name type="scientific">Solenopsis invicta</name>
    <name type="common">Red imported fire ant</name>
    <name type="synonym">Solenopsis wagneri</name>
    <dbReference type="NCBI Taxonomy" id="13686"/>
    <lineage>
        <taxon>Eukaryota</taxon>
        <taxon>Metazoa</taxon>
        <taxon>Ecdysozoa</taxon>
        <taxon>Arthropoda</taxon>
        <taxon>Hexapoda</taxon>
        <taxon>Insecta</taxon>
        <taxon>Pterygota</taxon>
        <taxon>Neoptera</taxon>
        <taxon>Endopterygota</taxon>
        <taxon>Hymenoptera</taxon>
        <taxon>Apocrita</taxon>
        <taxon>Aculeata</taxon>
        <taxon>Formicoidea</taxon>
        <taxon>Formicidae</taxon>
        <taxon>Myrmicinae</taxon>
        <taxon>Solenopsis</taxon>
    </lineage>
</organism>
<dbReference type="HOGENOM" id="CLU_703191_0_0_1"/>
<feature type="compositionally biased region" description="Low complexity" evidence="1">
    <location>
        <begin position="91"/>
        <end position="100"/>
    </location>
</feature>
<dbReference type="AlphaFoldDB" id="E9J5U9"/>
<feature type="region of interest" description="Disordered" evidence="1">
    <location>
        <begin position="80"/>
        <end position="100"/>
    </location>
</feature>
<proteinExistence type="predicted"/>
<feature type="non-terminal residue" evidence="2">
    <location>
        <position position="393"/>
    </location>
</feature>